<sequence length="123" mass="13514">METTSRSPNSTSVGRVLEALKNKFHLKILAGHPESNEQSKPVSRLSQGLANSLVNLPLCLVLGGERSGLSTKTKHIYLHMLDTSFLLYVAGFSKPLKTIHVCSGQEKGIHRDELSQKLKTVAY</sequence>
<keyword evidence="2" id="KW-1185">Reference proteome</keyword>
<accession>A0A7J7GQ62</accession>
<proteinExistence type="predicted"/>
<evidence type="ECO:0008006" key="3">
    <source>
        <dbReference type="Google" id="ProtNLM"/>
    </source>
</evidence>
<reference evidence="2" key="1">
    <citation type="journal article" date="2020" name="Nat. Commun.">
        <title>Genome assembly of wild tea tree DASZ reveals pedigree and selection history of tea varieties.</title>
        <authorList>
            <person name="Zhang W."/>
            <person name="Zhang Y."/>
            <person name="Qiu H."/>
            <person name="Guo Y."/>
            <person name="Wan H."/>
            <person name="Zhang X."/>
            <person name="Scossa F."/>
            <person name="Alseekh S."/>
            <person name="Zhang Q."/>
            <person name="Wang P."/>
            <person name="Xu L."/>
            <person name="Schmidt M.H."/>
            <person name="Jia X."/>
            <person name="Li D."/>
            <person name="Zhu A."/>
            <person name="Guo F."/>
            <person name="Chen W."/>
            <person name="Ni D."/>
            <person name="Usadel B."/>
            <person name="Fernie A.R."/>
            <person name="Wen W."/>
        </authorList>
    </citation>
    <scope>NUCLEOTIDE SEQUENCE [LARGE SCALE GENOMIC DNA]</scope>
    <source>
        <strain evidence="2">cv. G240</strain>
    </source>
</reference>
<comment type="caution">
    <text evidence="1">The sequence shown here is derived from an EMBL/GenBank/DDBJ whole genome shotgun (WGS) entry which is preliminary data.</text>
</comment>
<organism evidence="1 2">
    <name type="scientific">Camellia sinensis</name>
    <name type="common">Tea plant</name>
    <name type="synonym">Thea sinensis</name>
    <dbReference type="NCBI Taxonomy" id="4442"/>
    <lineage>
        <taxon>Eukaryota</taxon>
        <taxon>Viridiplantae</taxon>
        <taxon>Streptophyta</taxon>
        <taxon>Embryophyta</taxon>
        <taxon>Tracheophyta</taxon>
        <taxon>Spermatophyta</taxon>
        <taxon>Magnoliopsida</taxon>
        <taxon>eudicotyledons</taxon>
        <taxon>Gunneridae</taxon>
        <taxon>Pentapetalae</taxon>
        <taxon>asterids</taxon>
        <taxon>Ericales</taxon>
        <taxon>Theaceae</taxon>
        <taxon>Camellia</taxon>
    </lineage>
</organism>
<gene>
    <name evidence="1" type="ORF">HYC85_020269</name>
</gene>
<evidence type="ECO:0000313" key="1">
    <source>
        <dbReference type="EMBL" id="KAF5942627.1"/>
    </source>
</evidence>
<reference evidence="1 2" key="2">
    <citation type="submission" date="2020-07" db="EMBL/GenBank/DDBJ databases">
        <title>Genome assembly of wild tea tree DASZ reveals pedigree and selection history of tea varieties.</title>
        <authorList>
            <person name="Zhang W."/>
        </authorList>
    </citation>
    <scope>NUCLEOTIDE SEQUENCE [LARGE SCALE GENOMIC DNA]</scope>
    <source>
        <strain evidence="2">cv. G240</strain>
        <tissue evidence="1">Leaf</tissue>
    </source>
</reference>
<name>A0A7J7GQ62_CAMSI</name>
<dbReference type="EMBL" id="JACBKZ010000009">
    <property type="protein sequence ID" value="KAF5942627.1"/>
    <property type="molecule type" value="Genomic_DNA"/>
</dbReference>
<evidence type="ECO:0000313" key="2">
    <source>
        <dbReference type="Proteomes" id="UP000593564"/>
    </source>
</evidence>
<protein>
    <recommendedName>
        <fullName evidence="3">tRNA/rRNA methyltransferase SpoU type domain-containing protein</fullName>
    </recommendedName>
</protein>
<dbReference type="AlphaFoldDB" id="A0A7J7GQ62"/>
<dbReference type="Proteomes" id="UP000593564">
    <property type="component" value="Unassembled WGS sequence"/>
</dbReference>